<reference evidence="3" key="1">
    <citation type="submission" date="2011-06" db="EMBL/GenBank/DDBJ databases">
        <authorList>
            <consortium name="US DOE Joint Genome Institute (JGI-PGF)"/>
            <person name="Lucas S."/>
            <person name="Han J."/>
            <person name="Lapidus A."/>
            <person name="Cheng J.-F."/>
            <person name="Goodwin L."/>
            <person name="Pitluck S."/>
            <person name="Peters L."/>
            <person name="Land M.L."/>
            <person name="Hauser L."/>
            <person name="Vogl K."/>
            <person name="Liu Z."/>
            <person name="Overmann J."/>
            <person name="Frigaard N.-U."/>
            <person name="Bryant D.A."/>
            <person name="Woyke T.J."/>
        </authorList>
    </citation>
    <scope>NUCLEOTIDE SEQUENCE [LARGE SCALE GENOMIC DNA]</scope>
    <source>
        <strain evidence="3">970</strain>
    </source>
</reference>
<evidence type="ECO:0000313" key="3">
    <source>
        <dbReference type="Proteomes" id="UP000002964"/>
    </source>
</evidence>
<dbReference type="RefSeq" id="WP_009149352.1">
    <property type="nucleotide sequence ID" value="NZ_CP121471.1"/>
</dbReference>
<proteinExistence type="predicted"/>
<dbReference type="AlphaFoldDB" id="H8Z1C7"/>
<keyword evidence="3" id="KW-1185">Reference proteome</keyword>
<accession>H8Z1C7</accession>
<dbReference type="EMBL" id="JH603169">
    <property type="protein sequence ID" value="EIC22476.1"/>
    <property type="molecule type" value="Genomic_DNA"/>
</dbReference>
<dbReference type="OrthoDB" id="8453064at2"/>
<protein>
    <submittedName>
        <fullName evidence="2">Uncharacterized protein</fullName>
    </submittedName>
</protein>
<feature type="chain" id="PRO_5003617635" evidence="1">
    <location>
        <begin position="26"/>
        <end position="133"/>
    </location>
</feature>
<dbReference type="Proteomes" id="UP000002964">
    <property type="component" value="Unassembled WGS sequence"/>
</dbReference>
<dbReference type="eggNOG" id="ENOG5031VCY">
    <property type="taxonomic scope" value="Bacteria"/>
</dbReference>
<evidence type="ECO:0000256" key="1">
    <source>
        <dbReference type="SAM" id="SignalP"/>
    </source>
</evidence>
<dbReference type="HOGENOM" id="CLU_136784_1_0_6"/>
<reference evidence="2 3" key="2">
    <citation type="submission" date="2011-11" db="EMBL/GenBank/DDBJ databases">
        <authorList>
            <consortium name="US DOE Joint Genome Institute"/>
            <person name="Lucas S."/>
            <person name="Han J."/>
            <person name="Lapidus A."/>
            <person name="Cheng J.-F."/>
            <person name="Goodwin L."/>
            <person name="Pitluck S."/>
            <person name="Peters L."/>
            <person name="Ovchinnikova G."/>
            <person name="Zhang X."/>
            <person name="Detter J.C."/>
            <person name="Han C."/>
            <person name="Tapia R."/>
            <person name="Land M."/>
            <person name="Hauser L."/>
            <person name="Kyrpides N."/>
            <person name="Ivanova N."/>
            <person name="Pagani I."/>
            <person name="Vogl K."/>
            <person name="Liu Z."/>
            <person name="Overmann J."/>
            <person name="Frigaard N.-U."/>
            <person name="Bryant D."/>
            <person name="Woyke T."/>
        </authorList>
    </citation>
    <scope>NUCLEOTIDE SEQUENCE [LARGE SCALE GENOMIC DNA]</scope>
    <source>
        <strain evidence="2 3">970</strain>
    </source>
</reference>
<gene>
    <name evidence="2" type="ORF">Thi970DRAFT_02742</name>
</gene>
<evidence type="ECO:0000313" key="2">
    <source>
        <dbReference type="EMBL" id="EIC22476.1"/>
    </source>
</evidence>
<feature type="signal peptide" evidence="1">
    <location>
        <begin position="1"/>
        <end position="25"/>
    </location>
</feature>
<name>H8Z1C7_9GAMM</name>
<sequence>MQNCKRPLFLLFMLACLVLSLQAHAYDGLDLYDCVISDQDRFNSKGVRLTTVRAILAQDRANYHRFKRRDALDSADQTFVSASQRQLWQSARVDVDPALEEKILRGDAVAISVFVFTPEWIQVREGLIPPNVS</sequence>
<keyword evidence="1" id="KW-0732">Signal</keyword>
<organism evidence="2 3">
    <name type="scientific">Thiorhodovibrio frisius</name>
    <dbReference type="NCBI Taxonomy" id="631362"/>
    <lineage>
        <taxon>Bacteria</taxon>
        <taxon>Pseudomonadati</taxon>
        <taxon>Pseudomonadota</taxon>
        <taxon>Gammaproteobacteria</taxon>
        <taxon>Chromatiales</taxon>
        <taxon>Chromatiaceae</taxon>
        <taxon>Thiorhodovibrio</taxon>
    </lineage>
</organism>